<gene>
    <name evidence="5" type="ORF">LPJ64_004212</name>
</gene>
<evidence type="ECO:0000313" key="5">
    <source>
        <dbReference type="EMBL" id="KAJ1644065.1"/>
    </source>
</evidence>
<dbReference type="PANTHER" id="PTHR31121:SF2">
    <property type="entry name" value="MANNOSYLTRANSFERASE KTR5-RELATED"/>
    <property type="match status" value="1"/>
</dbReference>
<dbReference type="EMBL" id="JANBOH010000195">
    <property type="protein sequence ID" value="KAJ1644065.1"/>
    <property type="molecule type" value="Genomic_DNA"/>
</dbReference>
<feature type="region of interest" description="Disordered" evidence="3">
    <location>
        <begin position="781"/>
        <end position="800"/>
    </location>
</feature>
<dbReference type="SUPFAM" id="SSF53448">
    <property type="entry name" value="Nucleotide-diphospho-sugar transferases"/>
    <property type="match status" value="1"/>
</dbReference>
<dbReference type="Pfam" id="PF11817">
    <property type="entry name" value="Foie-gras_1"/>
    <property type="match status" value="1"/>
</dbReference>
<dbReference type="Pfam" id="PF01793">
    <property type="entry name" value="Glyco_transf_15"/>
    <property type="match status" value="1"/>
</dbReference>
<dbReference type="Gene3D" id="3.90.550.10">
    <property type="entry name" value="Spore Coat Polysaccharide Biosynthesis Protein SpsA, Chain A"/>
    <property type="match status" value="1"/>
</dbReference>
<name>A0A9W7XIS4_9FUNG</name>
<comment type="caution">
    <text evidence="5">The sequence shown here is derived from an EMBL/GenBank/DDBJ whole genome shotgun (WGS) entry which is preliminary data.</text>
</comment>
<dbReference type="Proteomes" id="UP001145021">
    <property type="component" value="Unassembled WGS sequence"/>
</dbReference>
<keyword evidence="2" id="KW-0808">Transferase</keyword>
<feature type="non-terminal residue" evidence="5">
    <location>
        <position position="1"/>
    </location>
</feature>
<accession>A0A9W7XIS4</accession>
<sequence>LGVLNSPGATTTDTVLTPYARQVSRSILKQLRGNSTNATSGSLVLTPKIETQETGETSGGGVVWDSAGLRGGGRWQVVGFGRVDDIPRRKQFAGQLTTEDKLDEEQLSPRSMSGECVNEGLLSAKWMAKQQKRRPSTVVSFHSLNNNKESENDAALIEEIARNRVCLSSFGLSYMAVVIINRALADDPETENRLRAIMQKGGLDAGQFLVCRPGTAQQFQAFLGDLGQKLFAKAAVYYAEKFMRVQSKMAKIPQLPVSSRMDVPGALYQWAVNTEDGGSTGLQPGSPMSSSGPIQSVTGLLSDSSVVSRFSRYLPLRAWLVRYHFKMAMFAEALSDLDTAHRCLWLCYVHLISYVSEISSGAYLPPDNNHTRVTDGSGAPVGWMWLLNGGDSDGTRAHSLRMFGRRWDEAMELLGAVHLRLVRGWMYQSIEAASIRLKRTAGGSGGWPYGFGSGANQQISAVNRSGIRAVGRPAVSVSPGGVSSSAQSTGVLANSVVGGNGSLEPLVLSVHAGECTAATEQMMDLERRRRRRRRRHQQMHSKECLSVCFVALGSESADVDLVLPEASAHEHNDSVASGWWWWWWPLGGHFGVCDLARPMEPSKPGLLINSTQEISGASSMLPATHQYDVFLTLAARQCSEHVVALACIMKRAGFGEKSSYFWATVQSQYSGHAELQILAGENGLAFGRALDAALTHMTADTVTGTGVQTQPGVKNSIDQVVRALRQPVPTLFVDRGDAQKSVVEWESGRPSAVSSAFMGFAFDKSLEGIFDEVSRDESPVGSVSYGRNAGTHDRNSLDAGTTGGTRDLVFPYWMWSANAAPFLRYAAQAALRRFRAFHAEKLVYMSNGRPSVQGHLFSAYPGVENTYVSVWLVAERSRHESKDIGHLVIQMLVKALGCVGQSESGRSKALIVNEVAKQEDPLDHLALQKLIVEYRGSRDAEYLHLISEMAEVYAEIGEHTKALSLFSGLAQRYRAKGWTHLTAHALQWIVKCASFVDDHSSKIQAMLELLSPQLVVSETERKQIQTGLLAMLEDHGGCGQIQVGMHAIYSPITCHAHWRHWQLDKDSQMKYQIVFDCQALQLPMPVAELHVEFSDSRFDMRIASGETGSVESAKLVDFASSNETASYLHFDSEADSKEFDLCLQPGRLAVFEGAVVLDDGYLEQRPIGDLLAIQSVTATVGTTGSNGWKLRMFWPTCAKPGEAQVRDSDNIPIEHVRPDENDLSTMERRLLANIGIARMHNHPALGESSQLAVDTSIGGPGHLALRRAIRLNGPAASLPQNRSWLCVSPNGIGRWVQLSMPPLMPRRHRVSEENMLSSHESVWREPVFSMYSRCRALCLPEPAPFVALSAPSTAQLAPALRGEVFPVELNIVNLHQKKPIVRVSLEIGVAELGLGDDRMPDAVSIMDSVSSGAPSAGASAHASMINLAANTAATGSGGAESGLGIGQKRNRSTARPWLSVSENDIGGQDKRERDLVIVDLAEIASGQSLLSTVYVHFPEPALASASKSRSSGGGVALVKITARYTHAHTTENSQGQQQWWTGSASLQISIPVVSPLHVQMEQLPSHIAAPRKVPLQMSTSMPAIRLAGDSGEYCLRRPILVSLYNDGPWDIAVERMALRPPLTNVSGFRVQLAESTAMDSDGQKTVVVAGSFVQHVFWLDIFTSDLVRLPEDICAGTLEVLWHRKYGQRNLGTVFTRMWMRPMRLVQKQVQVESESNLSVARVGQPMTIFYRILNPTRETRIVETAMHASENFVFAGPRRSLLNILPGHVALLRFNLVPIAAVAQPPASLVYSPGQVVFGLKQQLAMLNVQGKPMPPSNVAGQGWVLLPKLDVKLVDRHVSSSSSGGLLVPPPTRTISAVVMANERNEDVAKAQKMLVELAGLEVPANNREDVVADMLASELIDECLDVVPDYLLQYADNSLHDAESDIEDTEDGDVVVDQRSLVHKSSKSKRVSPATTDNNSSVAFKRLSVPSIAILVTALLYLTCVVLVSQSALRAKLQRSIESMAAAGLSKGSDNDWFLWKNSDQINNNLQKTKQQQEQIKQADKYSFESDNNKGNDGLAYTLFPQTENSTSLESVPLIRLEGWPTEFPDDLDEYRSQVLSNSTWTSPTEKHKAEIAPWVWHHRGQADILSELAKSSDANKAAEAAREMARLGITPAPEGRRANASFVVLLRNRELDQFRATIRQLEDRFNRRYHYPYLLLNDEPFTDKFMRLVAASTTSNVTFATIPHDHWSVPDFIDEEKAAEARRKMQKSKVIYGGSLSYRHMCRYNSGFFYKHPLLRNVDWYWRVEPGVDFYCDIDYDPFLFMQDNGKQYSFVIALKELEATIPSLWQTTLEYMQSKNISSNLMPYFVDETGNYNLCHFWSNFEIASLNWLRSDAYESYFQYLDQAKGFFIERWGDAPVHSIAAGMLLTHEQVHFFDDIGYRHDNFMHCPDVKHDLSMDLKCQCPQERKNFDNSEGSCLPRWKSYVPYRWTQRDTDEALRLMGETRIVNAQMRDPKIVKERRRWYNFFTGF</sequence>
<dbReference type="InterPro" id="IPR021773">
    <property type="entry name" value="TPC11"/>
</dbReference>
<evidence type="ECO:0000259" key="4">
    <source>
        <dbReference type="Pfam" id="PF11817"/>
    </source>
</evidence>
<dbReference type="InterPro" id="IPR029044">
    <property type="entry name" value="Nucleotide-diphossugar_trans"/>
</dbReference>
<feature type="region of interest" description="Disordered" evidence="3">
    <location>
        <begin position="1438"/>
        <end position="1465"/>
    </location>
</feature>
<feature type="domain" description="Trafficking protein particle complex subunit 11" evidence="4">
    <location>
        <begin position="938"/>
        <end position="1011"/>
    </location>
</feature>
<evidence type="ECO:0000256" key="2">
    <source>
        <dbReference type="ARBA" id="ARBA00022679"/>
    </source>
</evidence>
<dbReference type="InterPro" id="IPR002685">
    <property type="entry name" value="Glyco_trans_15"/>
</dbReference>
<organism evidence="5 6">
    <name type="scientific">Coemansia asiatica</name>
    <dbReference type="NCBI Taxonomy" id="1052880"/>
    <lineage>
        <taxon>Eukaryota</taxon>
        <taxon>Fungi</taxon>
        <taxon>Fungi incertae sedis</taxon>
        <taxon>Zoopagomycota</taxon>
        <taxon>Kickxellomycotina</taxon>
        <taxon>Kickxellomycetes</taxon>
        <taxon>Kickxellales</taxon>
        <taxon>Kickxellaceae</taxon>
        <taxon>Coemansia</taxon>
    </lineage>
</organism>
<dbReference type="GO" id="GO:0016020">
    <property type="term" value="C:membrane"/>
    <property type="evidence" value="ECO:0007669"/>
    <property type="project" value="InterPro"/>
</dbReference>
<dbReference type="GO" id="GO:0006487">
    <property type="term" value="P:protein N-linked glycosylation"/>
    <property type="evidence" value="ECO:0007669"/>
    <property type="project" value="TreeGrafter"/>
</dbReference>
<dbReference type="PANTHER" id="PTHR31121">
    <property type="entry name" value="ALPHA-1,2 MANNOSYLTRANSFERASE KTR1"/>
    <property type="match status" value="1"/>
</dbReference>
<reference evidence="5" key="1">
    <citation type="submission" date="2022-07" db="EMBL/GenBank/DDBJ databases">
        <title>Phylogenomic reconstructions and comparative analyses of Kickxellomycotina fungi.</title>
        <authorList>
            <person name="Reynolds N.K."/>
            <person name="Stajich J.E."/>
            <person name="Barry K."/>
            <person name="Grigoriev I.V."/>
            <person name="Crous P."/>
            <person name="Smith M.E."/>
        </authorList>
    </citation>
    <scope>NUCLEOTIDE SEQUENCE</scope>
    <source>
        <strain evidence="5">NBRC 105413</strain>
    </source>
</reference>
<protein>
    <recommendedName>
        <fullName evidence="4">Trafficking protein particle complex subunit 11 domain-containing protein</fullName>
    </recommendedName>
</protein>
<dbReference type="GO" id="GO:0000026">
    <property type="term" value="F:alpha-1,2-mannosyltransferase activity"/>
    <property type="evidence" value="ECO:0007669"/>
    <property type="project" value="TreeGrafter"/>
</dbReference>
<evidence type="ECO:0000256" key="1">
    <source>
        <dbReference type="ARBA" id="ARBA00007677"/>
    </source>
</evidence>
<comment type="similarity">
    <text evidence="1">Belongs to the glycosyltransferase 15 family.</text>
</comment>
<dbReference type="GO" id="GO:0005794">
    <property type="term" value="C:Golgi apparatus"/>
    <property type="evidence" value="ECO:0007669"/>
    <property type="project" value="TreeGrafter"/>
</dbReference>
<proteinExistence type="inferred from homology"/>
<evidence type="ECO:0000313" key="6">
    <source>
        <dbReference type="Proteomes" id="UP001145021"/>
    </source>
</evidence>
<dbReference type="GO" id="GO:0000032">
    <property type="term" value="P:cell wall mannoprotein biosynthetic process"/>
    <property type="evidence" value="ECO:0007669"/>
    <property type="project" value="TreeGrafter"/>
</dbReference>
<keyword evidence="6" id="KW-1185">Reference proteome</keyword>
<evidence type="ECO:0000256" key="3">
    <source>
        <dbReference type="SAM" id="MobiDB-lite"/>
    </source>
</evidence>
<dbReference type="FunFam" id="3.90.550.10:FF:000051">
    <property type="entry name" value="Alpha-1,2-mannosyltransferase (Ktr4)"/>
    <property type="match status" value="1"/>
</dbReference>